<dbReference type="Gene3D" id="3.30.360.10">
    <property type="entry name" value="Dihydrodipicolinate Reductase, domain 2"/>
    <property type="match status" value="1"/>
</dbReference>
<dbReference type="Proteomes" id="UP001481677">
    <property type="component" value="Unassembled WGS sequence"/>
</dbReference>
<comment type="caution">
    <text evidence="4">The sequence shown here is derived from an EMBL/GenBank/DDBJ whole genome shotgun (WGS) entry which is preliminary data.</text>
</comment>
<sequence length="370" mass="40755">MTEPLRYGVIGAGMMGQEHLRNIALLPNAVVTALADPHGESIASATKTVGRDVQIFADYRDLLRSKACDVLVVATPNDTHRAVLEDILSAPTAFPTLIEKPLCTTIEDCRQLAEAAQGHRAPLWVGMEYRYMPPLTAMIDEIDAGKIGELKMFSIREHRHPFLTKVGNWNRFAARTGGTLVEKCCHFFDLMRLITNDEAVRVFASGAADVNHRDESYDGKTPDMIDNAYVVVEFRSGRRASLDLCMFADGAYWQEEFSAVGDKGKVECFVPGAGKHWPGRGERQAEVVVSPRDPKGPVRRTVEVDEKLLSLGAHHGSTYFEHLGFQQSVLAGVPVKVTVEDGLKAVVIGLAAEQSIREKRVVEIDGLKLM</sequence>
<evidence type="ECO:0000259" key="1">
    <source>
        <dbReference type="Pfam" id="PF01408"/>
    </source>
</evidence>
<dbReference type="PANTHER" id="PTHR43593">
    <property type="match status" value="1"/>
</dbReference>
<dbReference type="InterPro" id="IPR050424">
    <property type="entry name" value="Gfo-Idh-MocA_inositol_DH"/>
</dbReference>
<dbReference type="GO" id="GO:0000166">
    <property type="term" value="F:nucleotide binding"/>
    <property type="evidence" value="ECO:0007669"/>
    <property type="project" value="InterPro"/>
</dbReference>
<organism evidence="4 5">
    <name type="scientific">Paraburkholderia azotifigens</name>
    <dbReference type="NCBI Taxonomy" id="2057004"/>
    <lineage>
        <taxon>Bacteria</taxon>
        <taxon>Pseudomonadati</taxon>
        <taxon>Pseudomonadota</taxon>
        <taxon>Betaproteobacteria</taxon>
        <taxon>Burkholderiales</taxon>
        <taxon>Burkholderiaceae</taxon>
        <taxon>Paraburkholderia</taxon>
    </lineage>
</organism>
<dbReference type="InterPro" id="IPR036291">
    <property type="entry name" value="NAD(P)-bd_dom_sf"/>
</dbReference>
<dbReference type="AlphaFoldDB" id="A0A5C6VEY6"/>
<dbReference type="SUPFAM" id="SSF51735">
    <property type="entry name" value="NAD(P)-binding Rossmann-fold domains"/>
    <property type="match status" value="1"/>
</dbReference>
<evidence type="ECO:0000313" key="4">
    <source>
        <dbReference type="EMBL" id="TXC83767.1"/>
    </source>
</evidence>
<protein>
    <submittedName>
        <fullName evidence="4">Gfo/Idh/MocA family oxidoreductase</fullName>
    </submittedName>
</protein>
<dbReference type="Pfam" id="PF02894">
    <property type="entry name" value="GFO_IDH_MocA_C"/>
    <property type="match status" value="1"/>
</dbReference>
<evidence type="ECO:0000259" key="2">
    <source>
        <dbReference type="Pfam" id="PF02894"/>
    </source>
</evidence>
<name>A0A5C6VEY6_9BURK</name>
<dbReference type="EMBL" id="JAZHGA010000008">
    <property type="protein sequence ID" value="MEM5340686.1"/>
    <property type="molecule type" value="Genomic_DNA"/>
</dbReference>
<accession>A0A5C6VEY6</accession>
<reference evidence="4" key="2">
    <citation type="submission" date="2019-08" db="EMBL/GenBank/DDBJ databases">
        <authorList>
            <person name="Im W.-T."/>
        </authorList>
    </citation>
    <scope>NUCLEOTIDE SEQUENCE</scope>
    <source>
        <strain evidence="4">NF 2-5-3</strain>
    </source>
</reference>
<evidence type="ECO:0000313" key="3">
    <source>
        <dbReference type="EMBL" id="MEM5340686.1"/>
    </source>
</evidence>
<evidence type="ECO:0000313" key="6">
    <source>
        <dbReference type="Proteomes" id="UP001481677"/>
    </source>
</evidence>
<gene>
    <name evidence="4" type="ORF">FRZ40_25785</name>
    <name evidence="3" type="ORF">V4C56_13785</name>
</gene>
<reference evidence="3 6" key="3">
    <citation type="submission" date="2024-01" db="EMBL/GenBank/DDBJ databases">
        <title>The diversity of rhizobia nodulating Mimosa spp. in eleven states of Brazil covering several biomes is determined by host plant, location, and edaphic factors.</title>
        <authorList>
            <person name="Rouws L."/>
            <person name="Barauna A."/>
            <person name="Beukes C."/>
            <person name="De Faria S.M."/>
            <person name="Gross E."/>
            <person name="Dos Reis Junior F.B."/>
            <person name="Simon M."/>
            <person name="Maluk M."/>
            <person name="Odee D.W."/>
            <person name="Kenicer G."/>
            <person name="Young J.P.W."/>
            <person name="Reis V.M."/>
            <person name="Zilli J."/>
            <person name="James E.K."/>
        </authorList>
    </citation>
    <scope>NUCLEOTIDE SEQUENCE [LARGE SCALE GENOMIC DNA]</scope>
    <source>
        <strain evidence="3 6">JPY530</strain>
    </source>
</reference>
<dbReference type="Gene3D" id="3.40.50.720">
    <property type="entry name" value="NAD(P)-binding Rossmann-like Domain"/>
    <property type="match status" value="1"/>
</dbReference>
<evidence type="ECO:0000313" key="5">
    <source>
        <dbReference type="Proteomes" id="UP000321776"/>
    </source>
</evidence>
<dbReference type="PANTHER" id="PTHR43593:SF1">
    <property type="entry name" value="INOSITOL 2-DEHYDROGENASE"/>
    <property type="match status" value="1"/>
</dbReference>
<dbReference type="RefSeq" id="WP_147236018.1">
    <property type="nucleotide sequence ID" value="NZ_JAZHFZ010000005.1"/>
</dbReference>
<dbReference type="Proteomes" id="UP000321776">
    <property type="component" value="Unassembled WGS sequence"/>
</dbReference>
<keyword evidence="6" id="KW-1185">Reference proteome</keyword>
<dbReference type="SUPFAM" id="SSF55347">
    <property type="entry name" value="Glyceraldehyde-3-phosphate dehydrogenase-like, C-terminal domain"/>
    <property type="match status" value="1"/>
</dbReference>
<proteinExistence type="predicted"/>
<dbReference type="EMBL" id="VOQS01000003">
    <property type="protein sequence ID" value="TXC83767.1"/>
    <property type="molecule type" value="Genomic_DNA"/>
</dbReference>
<feature type="domain" description="Gfo/Idh/MocA-like oxidoreductase C-terminal" evidence="2">
    <location>
        <begin position="141"/>
        <end position="364"/>
    </location>
</feature>
<dbReference type="Pfam" id="PF01408">
    <property type="entry name" value="GFO_IDH_MocA"/>
    <property type="match status" value="1"/>
</dbReference>
<dbReference type="InterPro" id="IPR000683">
    <property type="entry name" value="Gfo/Idh/MocA-like_OxRdtase_N"/>
</dbReference>
<dbReference type="InterPro" id="IPR004104">
    <property type="entry name" value="Gfo/Idh/MocA-like_OxRdtase_C"/>
</dbReference>
<reference evidence="4 5" key="1">
    <citation type="journal article" date="2018" name="Int. J. Syst. Evol. Microbiol.">
        <title>Paraburkholderia azotifigens sp. nov., a nitrogen-fixing bacterium isolated from paddy soil.</title>
        <authorList>
            <person name="Choi G.M."/>
            <person name="Im W.T."/>
        </authorList>
    </citation>
    <scope>NUCLEOTIDE SEQUENCE [LARGE SCALE GENOMIC DNA]</scope>
    <source>
        <strain evidence="4 5">NF 2-5-3</strain>
    </source>
</reference>
<feature type="domain" description="Gfo/Idh/MocA-like oxidoreductase N-terminal" evidence="1">
    <location>
        <begin position="5"/>
        <end position="126"/>
    </location>
</feature>